<sequence>MKRLLPAIVSSFFILMGIFIFAFVIRMVWFPPGPMGMMMERGMMAHHMMFWFGPLIWVIFIIAGILLVVWIVYRRKKR</sequence>
<feature type="transmembrane region" description="Helical" evidence="1">
    <location>
        <begin position="49"/>
        <end position="73"/>
    </location>
</feature>
<name>A0A0D6ZCN6_9BACI</name>
<dbReference type="PATRIC" id="fig|285983.3.peg.3810"/>
<evidence type="ECO:0000313" key="2">
    <source>
        <dbReference type="EMBL" id="KIY22816.1"/>
    </source>
</evidence>
<comment type="caution">
    <text evidence="2">The sequence shown here is derived from an EMBL/GenBank/DDBJ whole genome shotgun (WGS) entry which is preliminary data.</text>
</comment>
<dbReference type="EMBL" id="JXIQ01000036">
    <property type="protein sequence ID" value="KIY22816.1"/>
    <property type="molecule type" value="Genomic_DNA"/>
</dbReference>
<dbReference type="AlphaFoldDB" id="A0A0D6ZCN6"/>
<evidence type="ECO:0000313" key="3">
    <source>
        <dbReference type="Proteomes" id="UP000032512"/>
    </source>
</evidence>
<gene>
    <name evidence="2" type="ORF">UB32_06280</name>
</gene>
<feature type="transmembrane region" description="Helical" evidence="1">
    <location>
        <begin position="7"/>
        <end position="29"/>
    </location>
</feature>
<proteinExistence type="predicted"/>
<protein>
    <submittedName>
        <fullName evidence="2">Uncharacterized protein</fullName>
    </submittedName>
</protein>
<keyword evidence="3" id="KW-1185">Reference proteome</keyword>
<accession>A0A0D6ZCN6</accession>
<organism evidence="2 3">
    <name type="scientific">Mesobacillus subterraneus</name>
    <dbReference type="NCBI Taxonomy" id="285983"/>
    <lineage>
        <taxon>Bacteria</taxon>
        <taxon>Bacillati</taxon>
        <taxon>Bacillota</taxon>
        <taxon>Bacilli</taxon>
        <taxon>Bacillales</taxon>
        <taxon>Bacillaceae</taxon>
        <taxon>Mesobacillus</taxon>
    </lineage>
</organism>
<keyword evidence="1" id="KW-0472">Membrane</keyword>
<keyword evidence="1" id="KW-0812">Transmembrane</keyword>
<keyword evidence="1" id="KW-1133">Transmembrane helix</keyword>
<reference evidence="2 3" key="1">
    <citation type="submission" date="2015-01" db="EMBL/GenBank/DDBJ databases">
        <title>Draft genome sequences of the supercritical CO2 tolerant bacteria Bacillus subterraneus MITOT1 and Bacillus cereus MIT0214.</title>
        <authorList>
            <person name="Peet K.C."/>
            <person name="Thompson J.R."/>
        </authorList>
    </citation>
    <scope>NUCLEOTIDE SEQUENCE [LARGE SCALE GENOMIC DNA]</scope>
    <source>
        <strain evidence="2 3">MITOT1</strain>
    </source>
</reference>
<evidence type="ECO:0000256" key="1">
    <source>
        <dbReference type="SAM" id="Phobius"/>
    </source>
</evidence>
<dbReference type="Proteomes" id="UP000032512">
    <property type="component" value="Unassembled WGS sequence"/>
</dbReference>